<evidence type="ECO:0000313" key="2">
    <source>
        <dbReference type="EMBL" id="CBY24668.1"/>
    </source>
</evidence>
<evidence type="ECO:0000313" key="3">
    <source>
        <dbReference type="Proteomes" id="UP000001307"/>
    </source>
</evidence>
<feature type="compositionally biased region" description="Polar residues" evidence="1">
    <location>
        <begin position="42"/>
        <end position="62"/>
    </location>
</feature>
<dbReference type="EMBL" id="FN653056">
    <property type="protein sequence ID" value="CBY24668.1"/>
    <property type="molecule type" value="Genomic_DNA"/>
</dbReference>
<protein>
    <submittedName>
        <fullName evidence="2">Uncharacterized protein</fullName>
    </submittedName>
</protein>
<evidence type="ECO:0000256" key="1">
    <source>
        <dbReference type="SAM" id="MobiDB-lite"/>
    </source>
</evidence>
<dbReference type="InParanoid" id="E4XIY3"/>
<dbReference type="AlphaFoldDB" id="E4XIY3"/>
<sequence length="272" mass="31082">MKAKGKKLLSKRRIKEKFSIAKGAINDFVDKSIDKTKKAKNPFSTSVSRAQSRDNLSVSSKRSGIHSLPRGLLRIKDVIDIHVLQKNKDAPTIDDVFHEQATLPPINKNNFSGDFDWGENWSSMDYFEHAVSNLNSKTVQLKELFNEVASAQHKYSKRIGEIANSHLRDYQKLHKELDDQPHAEYSKHEAIINLFQYLLKVADNNEVSHLSMKATVEEKFTATGEDDIKREDRLRVAVDDKKALVARVGVFEYHFCSMMHARSKDTPIKSQD</sequence>
<reference evidence="2" key="1">
    <citation type="journal article" date="2010" name="Science">
        <title>Plasticity of animal genome architecture unmasked by rapid evolution of a pelagic tunicate.</title>
        <authorList>
            <person name="Denoeud F."/>
            <person name="Henriet S."/>
            <person name="Mungpakdee S."/>
            <person name="Aury J.M."/>
            <person name="Da Silva C."/>
            <person name="Brinkmann H."/>
            <person name="Mikhaleva J."/>
            <person name="Olsen L.C."/>
            <person name="Jubin C."/>
            <person name="Canestro C."/>
            <person name="Bouquet J.M."/>
            <person name="Danks G."/>
            <person name="Poulain J."/>
            <person name="Campsteijn C."/>
            <person name="Adamski M."/>
            <person name="Cross I."/>
            <person name="Yadetie F."/>
            <person name="Muffato M."/>
            <person name="Louis A."/>
            <person name="Butcher S."/>
            <person name="Tsagkogeorga G."/>
            <person name="Konrad A."/>
            <person name="Singh S."/>
            <person name="Jensen M.F."/>
            <person name="Cong E.H."/>
            <person name="Eikeseth-Otteraa H."/>
            <person name="Noel B."/>
            <person name="Anthouard V."/>
            <person name="Porcel B.M."/>
            <person name="Kachouri-Lafond R."/>
            <person name="Nishino A."/>
            <person name="Ugolini M."/>
            <person name="Chourrout P."/>
            <person name="Nishida H."/>
            <person name="Aasland R."/>
            <person name="Huzurbazar S."/>
            <person name="Westhof E."/>
            <person name="Delsuc F."/>
            <person name="Lehrach H."/>
            <person name="Reinhardt R."/>
            <person name="Weissenbach J."/>
            <person name="Roy S.W."/>
            <person name="Artiguenave F."/>
            <person name="Postlethwait J.H."/>
            <person name="Manak J.R."/>
            <person name="Thompson E.M."/>
            <person name="Jaillon O."/>
            <person name="Du Pasquier L."/>
            <person name="Boudinot P."/>
            <person name="Liberles D.A."/>
            <person name="Volff J.N."/>
            <person name="Philippe H."/>
            <person name="Lenhard B."/>
            <person name="Roest Crollius H."/>
            <person name="Wincker P."/>
            <person name="Chourrout D."/>
        </authorList>
    </citation>
    <scope>NUCLEOTIDE SEQUENCE [LARGE SCALE GENOMIC DNA]</scope>
</reference>
<feature type="region of interest" description="Disordered" evidence="1">
    <location>
        <begin position="38"/>
        <end position="63"/>
    </location>
</feature>
<dbReference type="Proteomes" id="UP000001307">
    <property type="component" value="Unassembled WGS sequence"/>
</dbReference>
<proteinExistence type="predicted"/>
<accession>E4XIY3</accession>
<gene>
    <name evidence="2" type="ORF">GSOID_T00012563001</name>
</gene>
<name>E4XIY3_OIKDI</name>
<keyword evidence="3" id="KW-1185">Reference proteome</keyword>
<organism evidence="2">
    <name type="scientific">Oikopleura dioica</name>
    <name type="common">Tunicate</name>
    <dbReference type="NCBI Taxonomy" id="34765"/>
    <lineage>
        <taxon>Eukaryota</taxon>
        <taxon>Metazoa</taxon>
        <taxon>Chordata</taxon>
        <taxon>Tunicata</taxon>
        <taxon>Appendicularia</taxon>
        <taxon>Copelata</taxon>
        <taxon>Oikopleuridae</taxon>
        <taxon>Oikopleura</taxon>
    </lineage>
</organism>